<dbReference type="Proteomes" id="UP001283361">
    <property type="component" value="Unassembled WGS sequence"/>
</dbReference>
<evidence type="ECO:0000313" key="2">
    <source>
        <dbReference type="Proteomes" id="UP001283361"/>
    </source>
</evidence>
<dbReference type="AlphaFoldDB" id="A0AAE1CKE8"/>
<proteinExistence type="predicted"/>
<name>A0AAE1CKE8_9GAST</name>
<keyword evidence="2" id="KW-1185">Reference proteome</keyword>
<organism evidence="1 2">
    <name type="scientific">Elysia crispata</name>
    <name type="common">lettuce slug</name>
    <dbReference type="NCBI Taxonomy" id="231223"/>
    <lineage>
        <taxon>Eukaryota</taxon>
        <taxon>Metazoa</taxon>
        <taxon>Spiralia</taxon>
        <taxon>Lophotrochozoa</taxon>
        <taxon>Mollusca</taxon>
        <taxon>Gastropoda</taxon>
        <taxon>Heterobranchia</taxon>
        <taxon>Euthyneura</taxon>
        <taxon>Panpulmonata</taxon>
        <taxon>Sacoglossa</taxon>
        <taxon>Placobranchoidea</taxon>
        <taxon>Plakobranchidae</taxon>
        <taxon>Elysia</taxon>
    </lineage>
</organism>
<protein>
    <submittedName>
        <fullName evidence="1">Uncharacterized protein</fullName>
    </submittedName>
</protein>
<gene>
    <name evidence="1" type="ORF">RRG08_049821</name>
</gene>
<evidence type="ECO:0000313" key="1">
    <source>
        <dbReference type="EMBL" id="KAK3701938.1"/>
    </source>
</evidence>
<comment type="caution">
    <text evidence="1">The sequence shown here is derived from an EMBL/GenBank/DDBJ whole genome shotgun (WGS) entry which is preliminary data.</text>
</comment>
<reference evidence="1" key="1">
    <citation type="journal article" date="2023" name="G3 (Bethesda)">
        <title>A reference genome for the long-term kleptoplast-retaining sea slug Elysia crispata morphotype clarki.</title>
        <authorList>
            <person name="Eastman K.E."/>
            <person name="Pendleton A.L."/>
            <person name="Shaikh M.A."/>
            <person name="Suttiyut T."/>
            <person name="Ogas R."/>
            <person name="Tomko P."/>
            <person name="Gavelis G."/>
            <person name="Widhalm J.R."/>
            <person name="Wisecaver J.H."/>
        </authorList>
    </citation>
    <scope>NUCLEOTIDE SEQUENCE</scope>
    <source>
        <strain evidence="1">ECLA1</strain>
    </source>
</reference>
<accession>A0AAE1CKE8</accession>
<dbReference type="EMBL" id="JAWDGP010007872">
    <property type="protein sequence ID" value="KAK3701938.1"/>
    <property type="molecule type" value="Genomic_DNA"/>
</dbReference>
<sequence>MYFLVHQHSEISVNYLNLDIVSLTVIRYLLSVTLSGSDRSTDLASISIASRQVFWHYPILVFPRDFRPKRVVP</sequence>